<reference evidence="1" key="1">
    <citation type="journal article" date="2023" name="Insect Mol. Biol.">
        <title>Genome sequencing provides insights into the evolution of gene families encoding plant cell wall-degrading enzymes in longhorned beetles.</title>
        <authorList>
            <person name="Shin N.R."/>
            <person name="Okamura Y."/>
            <person name="Kirsch R."/>
            <person name="Pauchet Y."/>
        </authorList>
    </citation>
    <scope>NUCLEOTIDE SEQUENCE</scope>
    <source>
        <strain evidence="1">MMC_N1</strain>
    </source>
</reference>
<evidence type="ECO:0000313" key="2">
    <source>
        <dbReference type="Proteomes" id="UP001162164"/>
    </source>
</evidence>
<sequence length="163" mass="18593">IVGPIENEILSISNCHGFDDRNLEVRLDVNKIPGSALAIGGNISLRFDLDDKIKINVREGSISGNESPKEKSYINRKSFCNLLDNYIYRHTDFVGRERFKSFCPISSGFYRITEGTSQFSELELPLEMLGHRIYQMELIRNDEVLVCKEIEMKADEKGKDGDI</sequence>
<dbReference type="Proteomes" id="UP001162164">
    <property type="component" value="Unassembled WGS sequence"/>
</dbReference>
<keyword evidence="2" id="KW-1185">Reference proteome</keyword>
<evidence type="ECO:0000313" key="1">
    <source>
        <dbReference type="EMBL" id="KAJ8980881.1"/>
    </source>
</evidence>
<proteinExistence type="predicted"/>
<protein>
    <submittedName>
        <fullName evidence="1">Uncharacterized protein</fullName>
    </submittedName>
</protein>
<comment type="caution">
    <text evidence="1">The sequence shown here is derived from an EMBL/GenBank/DDBJ whole genome shotgun (WGS) entry which is preliminary data.</text>
</comment>
<name>A0ABQ9JRL5_9CUCU</name>
<accession>A0ABQ9JRL5</accession>
<organism evidence="1 2">
    <name type="scientific">Molorchus minor</name>
    <dbReference type="NCBI Taxonomy" id="1323400"/>
    <lineage>
        <taxon>Eukaryota</taxon>
        <taxon>Metazoa</taxon>
        <taxon>Ecdysozoa</taxon>
        <taxon>Arthropoda</taxon>
        <taxon>Hexapoda</taxon>
        <taxon>Insecta</taxon>
        <taxon>Pterygota</taxon>
        <taxon>Neoptera</taxon>
        <taxon>Endopterygota</taxon>
        <taxon>Coleoptera</taxon>
        <taxon>Polyphaga</taxon>
        <taxon>Cucujiformia</taxon>
        <taxon>Chrysomeloidea</taxon>
        <taxon>Cerambycidae</taxon>
        <taxon>Lamiinae</taxon>
        <taxon>Monochamini</taxon>
        <taxon>Molorchus</taxon>
    </lineage>
</organism>
<gene>
    <name evidence="1" type="ORF">NQ317_011264</name>
</gene>
<dbReference type="EMBL" id="JAPWTJ010000224">
    <property type="protein sequence ID" value="KAJ8980881.1"/>
    <property type="molecule type" value="Genomic_DNA"/>
</dbReference>
<feature type="non-terminal residue" evidence="1">
    <location>
        <position position="1"/>
    </location>
</feature>